<reference evidence="3 4" key="1">
    <citation type="journal article" date="2010" name="BMC Genomics">
        <title>Genome comparison of the epiphytic bacteria Erwinia billingiae and E. tasmaniensis with the pear pathogen E. pyrifoliae.</title>
        <authorList>
            <person name="Kube M."/>
            <person name="Migdoll A.M."/>
            <person name="Gehring I."/>
            <person name="Heitmann K."/>
            <person name="Mayer Y."/>
            <person name="Kuhl H."/>
            <person name="Knaust F."/>
            <person name="Geider K."/>
            <person name="Reinhardt R."/>
        </authorList>
    </citation>
    <scope>NUCLEOTIDE SEQUENCE [LARGE SCALE GENOMIC DNA]</scope>
    <source>
        <strain evidence="3 4">Eb661</strain>
    </source>
</reference>
<accession>D8MVD6</accession>
<dbReference type="CDD" id="cd01534">
    <property type="entry name" value="4RHOD_Repeat_3"/>
    <property type="match status" value="1"/>
</dbReference>
<dbReference type="PANTHER" id="PTHR43855">
    <property type="entry name" value="THIOSULFATE SULFURTRANSFERASE"/>
    <property type="match status" value="1"/>
</dbReference>
<dbReference type="InterPro" id="IPR036873">
    <property type="entry name" value="Rhodanese-like_dom_sf"/>
</dbReference>
<feature type="domain" description="Rhodanese" evidence="2">
    <location>
        <begin position="143"/>
        <end position="234"/>
    </location>
</feature>
<dbReference type="Proteomes" id="UP000008793">
    <property type="component" value="Chromosome"/>
</dbReference>
<organism evidence="4">
    <name type="scientific">Erwinia billingiae (strain Eb661)</name>
    <dbReference type="NCBI Taxonomy" id="634500"/>
    <lineage>
        <taxon>Bacteria</taxon>
        <taxon>Pseudomonadati</taxon>
        <taxon>Pseudomonadota</taxon>
        <taxon>Gammaproteobacteria</taxon>
        <taxon>Enterobacterales</taxon>
        <taxon>Erwiniaceae</taxon>
        <taxon>Erwinia</taxon>
    </lineage>
</organism>
<dbReference type="RefSeq" id="WP_013203278.1">
    <property type="nucleotide sequence ID" value="NC_014306.1"/>
</dbReference>
<feature type="domain" description="Rhodanese" evidence="2">
    <location>
        <begin position="389"/>
        <end position="478"/>
    </location>
</feature>
<evidence type="ECO:0000313" key="3">
    <source>
        <dbReference type="EMBL" id="CAX60793.1"/>
    </source>
</evidence>
<keyword evidence="4" id="KW-1185">Reference proteome</keyword>
<dbReference type="Gene3D" id="3.40.250.10">
    <property type="entry name" value="Rhodanese-like domain"/>
    <property type="match status" value="4"/>
</dbReference>
<dbReference type="SUPFAM" id="SSF52821">
    <property type="entry name" value="Rhodanese/Cell cycle control phosphatase"/>
    <property type="match status" value="4"/>
</dbReference>
<dbReference type="STRING" id="634500.EbC_32620"/>
<dbReference type="InterPro" id="IPR001763">
    <property type="entry name" value="Rhodanese-like_dom"/>
</dbReference>
<name>D8MVD6_ERWBE</name>
<evidence type="ECO:0000256" key="1">
    <source>
        <dbReference type="ARBA" id="ARBA00022737"/>
    </source>
</evidence>
<proteinExistence type="predicted"/>
<gene>
    <name evidence="3" type="ordered locus">EbC_32620</name>
</gene>
<evidence type="ECO:0000313" key="4">
    <source>
        <dbReference type="Proteomes" id="UP000008793"/>
    </source>
</evidence>
<dbReference type="PROSITE" id="PS00380">
    <property type="entry name" value="RHODANESE_1"/>
    <property type="match status" value="1"/>
</dbReference>
<dbReference type="HOGENOM" id="CLU_024972_1_0_6"/>
<dbReference type="InterPro" id="IPR001307">
    <property type="entry name" value="Thiosulphate_STrfase_CS"/>
</dbReference>
<dbReference type="InterPro" id="IPR051126">
    <property type="entry name" value="Thiosulfate_sulfurtransferase"/>
</dbReference>
<dbReference type="eggNOG" id="COG0607">
    <property type="taxonomic scope" value="Bacteria"/>
</dbReference>
<dbReference type="KEGG" id="ebi:EbC_32620"/>
<feature type="domain" description="Rhodanese" evidence="2">
    <location>
        <begin position="20"/>
        <end position="110"/>
    </location>
</feature>
<dbReference type="GO" id="GO:0004792">
    <property type="term" value="F:thiosulfate-cyanide sulfurtransferase activity"/>
    <property type="evidence" value="ECO:0007669"/>
    <property type="project" value="InterPro"/>
</dbReference>
<dbReference type="GeneID" id="90513216"/>
<dbReference type="EMBL" id="FP236843">
    <property type="protein sequence ID" value="CAX60793.1"/>
    <property type="molecule type" value="Genomic_DNA"/>
</dbReference>
<feature type="domain" description="Rhodanese" evidence="2">
    <location>
        <begin position="279"/>
        <end position="369"/>
    </location>
</feature>
<protein>
    <submittedName>
        <fullName evidence="3">Rhodanese-like protein</fullName>
    </submittedName>
</protein>
<dbReference type="Pfam" id="PF00581">
    <property type="entry name" value="Rhodanese"/>
    <property type="match status" value="4"/>
</dbReference>
<dbReference type="AlphaFoldDB" id="D8MVD6"/>
<dbReference type="CDD" id="cd01535">
    <property type="entry name" value="4RHOD_Repeat_4"/>
    <property type="match status" value="1"/>
</dbReference>
<dbReference type="PANTHER" id="PTHR43855:SF1">
    <property type="entry name" value="THIOSULFATE SULFURTRANSFERASE"/>
    <property type="match status" value="1"/>
</dbReference>
<dbReference type="PROSITE" id="PS50206">
    <property type="entry name" value="RHODANESE_3"/>
    <property type="match status" value="4"/>
</dbReference>
<dbReference type="eggNOG" id="COG2897">
    <property type="taxonomic scope" value="Bacteria"/>
</dbReference>
<evidence type="ECO:0000259" key="2">
    <source>
        <dbReference type="PROSITE" id="PS50206"/>
    </source>
</evidence>
<sequence length="533" mass="58100">MVDHLLHTRSFHDIRQALLQQQELALIDLREEAQYAEGHPLFAVNIPLSKLELEILNRVPRFATPITVYDNGEGLVALAIERLKDFGYANVALLEGGLQGWKDAGGELFIDVNSPSKAFGELVESRVHTPSLPAEDVQALLNSGEPVVVLDSRRFDEYQTMSIPGSISVPGAELVLRVQDLVPSPTTTVIVNCAGRTRSIIGTQSLVNAGITNPVFALRNGTIGWTLAGQPLEHGQSRRFGESSETAKTQAAQRARHVADQAGVKRVTRAQLQQWQQDHARTLYLFDVRDPEEYAAGHLPGSRSVPGGQLVQETDHTASVRGARIVLIDNDGARANMSASWLAQLGWDVSVLDGLVEHDFSEQGPWVAKVPALPEQEEVSPAVLADWLNTPGTQVLDFTTSANYVASHIPGAAWLQRGLLTQKGLQALPAADRYVVTCGSSLLARYAVEELQQLSGKPVSVLTGGNAAWRAAGLPIEQGETQLLQPRSDRYRRPYEGTDNSADAMQAYLDWEFGLIAQLDRDGTHGFTVLELK</sequence>
<keyword evidence="1" id="KW-0677">Repeat</keyword>
<dbReference type="SMART" id="SM00450">
    <property type="entry name" value="RHOD"/>
    <property type="match status" value="4"/>
</dbReference>